<sequence length="62" mass="6822">MTSNAEKAPGSSTPSSRRPWLIWAVGLTLLFLAACVYLFVIYGLPLLGEIIERLESMGVRII</sequence>
<evidence type="ECO:0000313" key="3">
    <source>
        <dbReference type="Proteomes" id="UP000010729"/>
    </source>
</evidence>
<evidence type="ECO:0000313" key="2">
    <source>
        <dbReference type="EMBL" id="EMY35111.1"/>
    </source>
</evidence>
<keyword evidence="1" id="KW-0812">Transmembrane</keyword>
<dbReference type="EMBL" id="ANPE02000086">
    <property type="protein sequence ID" value="EMY35111.1"/>
    <property type="molecule type" value="Genomic_DNA"/>
</dbReference>
<dbReference type="RefSeq" id="WP_005267998.1">
    <property type="nucleotide sequence ID" value="NZ_ANPE02000086.1"/>
</dbReference>
<proteinExistence type="predicted"/>
<accession>N1UXI7</accession>
<name>N1UXI7_9MICC</name>
<feature type="transmembrane region" description="Helical" evidence="1">
    <location>
        <begin position="20"/>
        <end position="47"/>
    </location>
</feature>
<evidence type="ECO:0000256" key="1">
    <source>
        <dbReference type="SAM" id="Phobius"/>
    </source>
</evidence>
<gene>
    <name evidence="2" type="ORF">D477_006181</name>
</gene>
<comment type="caution">
    <text evidence="2">The sequence shown here is derived from an EMBL/GenBank/DDBJ whole genome shotgun (WGS) entry which is preliminary data.</text>
</comment>
<reference evidence="2 3" key="1">
    <citation type="journal article" date="2013" name="Genome Announc.">
        <title>Draft Genome Sequence of Arthrobacter crystallopoietes Strain BAB-32, Revealing Genes for Bioremediation.</title>
        <authorList>
            <person name="Joshi M.N."/>
            <person name="Pandit A.S."/>
            <person name="Sharma A."/>
            <person name="Pandya R.V."/>
            <person name="Desai S.M."/>
            <person name="Saxena A.K."/>
            <person name="Bagatharia S.B."/>
        </authorList>
    </citation>
    <scope>NUCLEOTIDE SEQUENCE [LARGE SCALE GENOMIC DNA]</scope>
    <source>
        <strain evidence="2 3">BAB-32</strain>
    </source>
</reference>
<dbReference type="Proteomes" id="UP000010729">
    <property type="component" value="Unassembled WGS sequence"/>
</dbReference>
<protein>
    <submittedName>
        <fullName evidence="2">Uncharacterized protein</fullName>
    </submittedName>
</protein>
<dbReference type="PROSITE" id="PS51257">
    <property type="entry name" value="PROKAR_LIPOPROTEIN"/>
    <property type="match status" value="1"/>
</dbReference>
<keyword evidence="3" id="KW-1185">Reference proteome</keyword>
<keyword evidence="1" id="KW-1133">Transmembrane helix</keyword>
<dbReference type="AlphaFoldDB" id="N1UXI7"/>
<keyword evidence="1" id="KW-0472">Membrane</keyword>
<organism evidence="2 3">
    <name type="scientific">Arthrobacter crystallopoietes BAB-32</name>
    <dbReference type="NCBI Taxonomy" id="1246476"/>
    <lineage>
        <taxon>Bacteria</taxon>
        <taxon>Bacillati</taxon>
        <taxon>Actinomycetota</taxon>
        <taxon>Actinomycetes</taxon>
        <taxon>Micrococcales</taxon>
        <taxon>Micrococcaceae</taxon>
        <taxon>Crystallibacter</taxon>
    </lineage>
</organism>